<evidence type="ECO:0000313" key="2">
    <source>
        <dbReference type="Proteomes" id="UP001281147"/>
    </source>
</evidence>
<organism evidence="1 2">
    <name type="scientific">Vermiconidia calcicola</name>
    <dbReference type="NCBI Taxonomy" id="1690605"/>
    <lineage>
        <taxon>Eukaryota</taxon>
        <taxon>Fungi</taxon>
        <taxon>Dikarya</taxon>
        <taxon>Ascomycota</taxon>
        <taxon>Pezizomycotina</taxon>
        <taxon>Dothideomycetes</taxon>
        <taxon>Dothideomycetidae</taxon>
        <taxon>Mycosphaerellales</taxon>
        <taxon>Extremaceae</taxon>
        <taxon>Vermiconidia</taxon>
    </lineage>
</organism>
<protein>
    <submittedName>
        <fullName evidence="1">Uncharacterized protein</fullName>
    </submittedName>
</protein>
<comment type="caution">
    <text evidence="1">The sequence shown here is derived from an EMBL/GenBank/DDBJ whole genome shotgun (WGS) entry which is preliminary data.</text>
</comment>
<evidence type="ECO:0000313" key="1">
    <source>
        <dbReference type="EMBL" id="KAK3712768.1"/>
    </source>
</evidence>
<dbReference type="EMBL" id="JAUTXU010000067">
    <property type="protein sequence ID" value="KAK3712768.1"/>
    <property type="molecule type" value="Genomic_DNA"/>
</dbReference>
<dbReference type="Proteomes" id="UP001281147">
    <property type="component" value="Unassembled WGS sequence"/>
</dbReference>
<name>A0ACC3N973_9PEZI</name>
<proteinExistence type="predicted"/>
<reference evidence="1" key="1">
    <citation type="submission" date="2023-07" db="EMBL/GenBank/DDBJ databases">
        <title>Black Yeasts Isolated from many extreme environments.</title>
        <authorList>
            <person name="Coleine C."/>
            <person name="Stajich J.E."/>
            <person name="Selbmann L."/>
        </authorList>
    </citation>
    <scope>NUCLEOTIDE SEQUENCE</scope>
    <source>
        <strain evidence="1">CCFEE 5714</strain>
    </source>
</reference>
<accession>A0ACC3N973</accession>
<sequence length="188" mass="21909">MHNQSPPLACSRKRSSEDSIEITDVREAKKQCRLKYASISIPRNDADTYAREEQQHLFYTFCPLDRTNLNRALKQRFLSHVVYGMHANRVVEALMPDEETKIPWTVPKVTVEFKRIDYVSEQQPYTTWSLEGDGRSVGPTTMPSVKQMSRDEYEEAVERGDRRVASGERSTFDFCMDMKSGWLPYEDR</sequence>
<gene>
    <name evidence="1" type="ORF">LTR37_008858</name>
</gene>
<keyword evidence="2" id="KW-1185">Reference proteome</keyword>